<accession>A0A177AUA3</accession>
<feature type="transmembrane region" description="Helical" evidence="1">
    <location>
        <begin position="93"/>
        <end position="116"/>
    </location>
</feature>
<organism evidence="2 3">
    <name type="scientific">Intoshia linei</name>
    <dbReference type="NCBI Taxonomy" id="1819745"/>
    <lineage>
        <taxon>Eukaryota</taxon>
        <taxon>Metazoa</taxon>
        <taxon>Spiralia</taxon>
        <taxon>Lophotrochozoa</taxon>
        <taxon>Mesozoa</taxon>
        <taxon>Orthonectida</taxon>
        <taxon>Rhopaluridae</taxon>
        <taxon>Intoshia</taxon>
    </lineage>
</organism>
<feature type="transmembrane region" description="Helical" evidence="1">
    <location>
        <begin position="65"/>
        <end position="87"/>
    </location>
</feature>
<evidence type="ECO:0000313" key="3">
    <source>
        <dbReference type="Proteomes" id="UP000078046"/>
    </source>
</evidence>
<gene>
    <name evidence="2" type="ORF">A3Q56_06710</name>
</gene>
<dbReference type="AlphaFoldDB" id="A0A177AUA3"/>
<name>A0A177AUA3_9BILA</name>
<dbReference type="Proteomes" id="UP000078046">
    <property type="component" value="Unassembled WGS sequence"/>
</dbReference>
<keyword evidence="1" id="KW-1133">Transmembrane helix</keyword>
<protein>
    <submittedName>
        <fullName evidence="2">Uncharacterized protein</fullName>
    </submittedName>
</protein>
<proteinExistence type="predicted"/>
<reference evidence="2 3" key="1">
    <citation type="submission" date="2016-04" db="EMBL/GenBank/DDBJ databases">
        <title>The genome of Intoshia linei affirms orthonectids as highly simplified spiralians.</title>
        <authorList>
            <person name="Mikhailov K.V."/>
            <person name="Slusarev G.S."/>
            <person name="Nikitin M.A."/>
            <person name="Logacheva M.D."/>
            <person name="Penin A."/>
            <person name="Aleoshin V."/>
            <person name="Panchin Y.V."/>
        </authorList>
    </citation>
    <scope>NUCLEOTIDE SEQUENCE [LARGE SCALE GENOMIC DNA]</scope>
    <source>
        <strain evidence="2">Intl2013</strain>
        <tissue evidence="2">Whole animal</tissue>
    </source>
</reference>
<sequence length="162" mass="18550">MRIEDKNLKCDTRKLFYEKFSTFYNIVVKWSGFYVNLIQDSFYKNPIITTIYLTSGILLSGPTMMLLICTMLSGIMMACGFLLFQGFLTSLFVIVYIVIGILIVPWCLMTGVLVGLSYKLAIKITHNPVKNIKDKKQVKDEYKCGFSSIDKDVENYIMANEC</sequence>
<dbReference type="EMBL" id="LWCA01001234">
    <property type="protein sequence ID" value="OAF65575.1"/>
    <property type="molecule type" value="Genomic_DNA"/>
</dbReference>
<keyword evidence="1" id="KW-0472">Membrane</keyword>
<comment type="caution">
    <text evidence="2">The sequence shown here is derived from an EMBL/GenBank/DDBJ whole genome shotgun (WGS) entry which is preliminary data.</text>
</comment>
<keyword evidence="1" id="KW-0812">Transmembrane</keyword>
<keyword evidence="3" id="KW-1185">Reference proteome</keyword>
<evidence type="ECO:0000256" key="1">
    <source>
        <dbReference type="SAM" id="Phobius"/>
    </source>
</evidence>
<evidence type="ECO:0000313" key="2">
    <source>
        <dbReference type="EMBL" id="OAF65575.1"/>
    </source>
</evidence>